<evidence type="ECO:0000256" key="1">
    <source>
        <dbReference type="ARBA" id="ARBA00006586"/>
    </source>
</evidence>
<feature type="compositionally biased region" description="Low complexity" evidence="4">
    <location>
        <begin position="224"/>
        <end position="237"/>
    </location>
</feature>
<evidence type="ECO:0000313" key="6">
    <source>
        <dbReference type="EMBL" id="MBR0649891.1"/>
    </source>
</evidence>
<dbReference type="Pfam" id="PF01804">
    <property type="entry name" value="Penicil_amidase"/>
    <property type="match status" value="1"/>
</dbReference>
<organism evidence="6 7">
    <name type="scientific">Neoroseomonas terrae</name>
    <dbReference type="NCBI Taxonomy" id="424799"/>
    <lineage>
        <taxon>Bacteria</taxon>
        <taxon>Pseudomonadati</taxon>
        <taxon>Pseudomonadota</taxon>
        <taxon>Alphaproteobacteria</taxon>
        <taxon>Acetobacterales</taxon>
        <taxon>Acetobacteraceae</taxon>
        <taxon>Neoroseomonas</taxon>
    </lineage>
</organism>
<protein>
    <submittedName>
        <fullName evidence="6">Penicillin acylase family protein</fullName>
    </submittedName>
</protein>
<evidence type="ECO:0000256" key="2">
    <source>
        <dbReference type="ARBA" id="ARBA00022801"/>
    </source>
</evidence>
<keyword evidence="5" id="KW-1133">Transmembrane helix</keyword>
<dbReference type="InterPro" id="IPR029055">
    <property type="entry name" value="Ntn_hydrolases_N"/>
</dbReference>
<feature type="region of interest" description="Disordered" evidence="4">
    <location>
        <begin position="208"/>
        <end position="237"/>
    </location>
</feature>
<reference evidence="7" key="1">
    <citation type="journal article" date="2021" name="Syst. Appl. Microbiol.">
        <title>Roseomonas hellenica sp. nov., isolated from roots of wild-growing Alkanna tinctoria.</title>
        <authorList>
            <person name="Rat A."/>
            <person name="Naranjo H.D."/>
            <person name="Lebbe L."/>
            <person name="Cnockaert M."/>
            <person name="Krigas N."/>
            <person name="Grigoriadou K."/>
            <person name="Maloupa E."/>
            <person name="Willems A."/>
        </authorList>
    </citation>
    <scope>NUCLEOTIDE SEQUENCE [LARGE SCALE GENOMIC DNA]</scope>
    <source>
        <strain evidence="7">LMG 31159</strain>
    </source>
</reference>
<dbReference type="PANTHER" id="PTHR34218:SF4">
    <property type="entry name" value="ACYL-HOMOSERINE LACTONE ACYLASE QUIP"/>
    <property type="match status" value="1"/>
</dbReference>
<dbReference type="InterPro" id="IPR002692">
    <property type="entry name" value="S45"/>
</dbReference>
<keyword evidence="5" id="KW-0472">Membrane</keyword>
<dbReference type="Gene3D" id="2.30.120.10">
    <property type="match status" value="1"/>
</dbReference>
<comment type="caution">
    <text evidence="6">The sequence shown here is derived from an EMBL/GenBank/DDBJ whole genome shotgun (WGS) entry which is preliminary data.</text>
</comment>
<evidence type="ECO:0000313" key="7">
    <source>
        <dbReference type="Proteomes" id="UP000698752"/>
    </source>
</evidence>
<dbReference type="Gene3D" id="1.10.1400.10">
    <property type="match status" value="1"/>
</dbReference>
<comment type="similarity">
    <text evidence="1">Belongs to the peptidase S45 family.</text>
</comment>
<dbReference type="Proteomes" id="UP000698752">
    <property type="component" value="Unassembled WGS sequence"/>
</dbReference>
<keyword evidence="7" id="KW-1185">Reference proteome</keyword>
<dbReference type="Gene3D" id="3.60.20.10">
    <property type="entry name" value="Glutamine Phosphoribosylpyrophosphate, subunit 1, domain 1"/>
    <property type="match status" value="1"/>
</dbReference>
<sequence>MSLILRWSGRVAAGLVLLVLAAVILLFGAVWWTLPSRDGRLALPGLSAAVEVAFDDHGIPRIFAATEADAWMTLGWLHARDRMFQMEAMRRGASGRLAEIAGASALRLDRTMRVLGLVPRAEADLAALTPEARQALDAYAVGVNAWIAQRGRFAGPEFVLIGAPEPWRPVDSLLWGKVMGLWLSGNWRTELERARLAGILAPDRIEDLWPPDTSAGRPDEPLRPSGAAAGPAASGEPATAPRLVGLDRLIAQLPVFPLDAPLPALASNAWTVTGPRAAGGAPLLASDPHLGYSAPILWYLARIELPEGRVLAGATAPGVPGIVIGRNERLAWGFTTTHSDTQDVFVERLAGPDAYETPDGPMPFVRREEVIRVRGGDPVRLTVRETRHGPVISDLEAPQGRSDGTVLALAMANLAPGDTAAVGLLALNHARDIAAARDAARLITSPSQNLMVADAGGSIAMFLTGRVPVRRSGDGSLPVPGWDGRADWQGFIPFNSLPHVENPPSHLLVNANNRVVPPGHAAFLGRDWFGDWRFRRIGEMLAAQPRLDAGAFAGMQVDTVSLFAREVLPAILAAPRPAGAGGAAFDLLAAWDGDMEGQRPQPLIFHATIGRFTRDILQRAGVPDDAQRVGPEFLRRILTQPERGRAWCGTEGCGPLLSAALGRAVTELAPFHGPDPSAWRWAPAHEARFEHPLLRFVPGLGGLTRIATPSAGDGETVNRAGLRGEMEGQFGNIHGPGFRGVFDLSDPAGAWVVIATGQSGHPMSRNWSDQLQPWRDGALLRLGPIEGEPAGRIRLLP</sequence>
<keyword evidence="2" id="KW-0378">Hydrolase</keyword>
<name>A0ABS5EFU3_9PROT</name>
<feature type="transmembrane region" description="Helical" evidence="5">
    <location>
        <begin position="12"/>
        <end position="34"/>
    </location>
</feature>
<dbReference type="PANTHER" id="PTHR34218">
    <property type="entry name" value="PEPTIDASE S45 PENICILLIN AMIDASE"/>
    <property type="match status" value="1"/>
</dbReference>
<keyword evidence="3" id="KW-0865">Zymogen</keyword>
<dbReference type="EMBL" id="JAAEDI010000009">
    <property type="protein sequence ID" value="MBR0649891.1"/>
    <property type="molecule type" value="Genomic_DNA"/>
</dbReference>
<dbReference type="InterPro" id="IPR043146">
    <property type="entry name" value="Penicillin_amidase_N_B-knob"/>
</dbReference>
<dbReference type="CDD" id="cd03747">
    <property type="entry name" value="Ntn_PGA_like"/>
    <property type="match status" value="1"/>
</dbReference>
<dbReference type="InterPro" id="IPR023343">
    <property type="entry name" value="Penicillin_amidase_dom1"/>
</dbReference>
<evidence type="ECO:0000256" key="5">
    <source>
        <dbReference type="SAM" id="Phobius"/>
    </source>
</evidence>
<dbReference type="SUPFAM" id="SSF56235">
    <property type="entry name" value="N-terminal nucleophile aminohydrolases (Ntn hydrolases)"/>
    <property type="match status" value="1"/>
</dbReference>
<dbReference type="InterPro" id="IPR043147">
    <property type="entry name" value="Penicillin_amidase_A-knob"/>
</dbReference>
<accession>A0ABS5EFU3</accession>
<dbReference type="InterPro" id="IPR014395">
    <property type="entry name" value="Pen/GL7ACA/AHL_acylase"/>
</dbReference>
<dbReference type="Gene3D" id="1.10.439.10">
    <property type="entry name" value="Penicillin Amidohydrolase, domain 1"/>
    <property type="match status" value="1"/>
</dbReference>
<proteinExistence type="inferred from homology"/>
<gene>
    <name evidence="6" type="ORF">GXW78_09465</name>
</gene>
<dbReference type="RefSeq" id="WP_211868212.1">
    <property type="nucleotide sequence ID" value="NZ_JAAEDI010000009.1"/>
</dbReference>
<keyword evidence="5" id="KW-0812">Transmembrane</keyword>
<evidence type="ECO:0000256" key="4">
    <source>
        <dbReference type="SAM" id="MobiDB-lite"/>
    </source>
</evidence>
<evidence type="ECO:0000256" key="3">
    <source>
        <dbReference type="ARBA" id="ARBA00023145"/>
    </source>
</evidence>
<dbReference type="PIRSF" id="PIRSF001227">
    <property type="entry name" value="Pen_acylase"/>
    <property type="match status" value="1"/>
</dbReference>